<dbReference type="InterPro" id="IPR035919">
    <property type="entry name" value="EAL_sf"/>
</dbReference>
<dbReference type="Gene3D" id="3.20.20.450">
    <property type="entry name" value="EAL domain"/>
    <property type="match status" value="1"/>
</dbReference>
<dbReference type="Pfam" id="PF00990">
    <property type="entry name" value="GGDEF"/>
    <property type="match status" value="1"/>
</dbReference>
<dbReference type="CDD" id="cd01948">
    <property type="entry name" value="EAL"/>
    <property type="match status" value="1"/>
</dbReference>
<evidence type="ECO:0000259" key="2">
    <source>
        <dbReference type="PROSITE" id="PS50883"/>
    </source>
</evidence>
<evidence type="ECO:0000259" key="3">
    <source>
        <dbReference type="PROSITE" id="PS50887"/>
    </source>
</evidence>
<gene>
    <name evidence="4" type="ORF">ABVT11_14010</name>
</gene>
<dbReference type="Proteomes" id="UP001548590">
    <property type="component" value="Unassembled WGS sequence"/>
</dbReference>
<dbReference type="RefSeq" id="WP_345924738.1">
    <property type="nucleotide sequence ID" value="NZ_JBDIVF010000002.1"/>
</dbReference>
<dbReference type="SUPFAM" id="SSF55073">
    <property type="entry name" value="Nucleotide cyclase"/>
    <property type="match status" value="1"/>
</dbReference>
<dbReference type="InterPro" id="IPR000700">
    <property type="entry name" value="PAS-assoc_C"/>
</dbReference>
<dbReference type="PANTHER" id="PTHR44757:SF2">
    <property type="entry name" value="BIOFILM ARCHITECTURE MAINTENANCE PROTEIN MBAA"/>
    <property type="match status" value="1"/>
</dbReference>
<dbReference type="SUPFAM" id="SSF141868">
    <property type="entry name" value="EAL domain-like"/>
    <property type="match status" value="1"/>
</dbReference>
<dbReference type="InterPro" id="IPR003018">
    <property type="entry name" value="GAF"/>
</dbReference>
<dbReference type="SMART" id="SM00065">
    <property type="entry name" value="GAF"/>
    <property type="match status" value="2"/>
</dbReference>
<proteinExistence type="predicted"/>
<dbReference type="Gene3D" id="3.30.450.40">
    <property type="match status" value="2"/>
</dbReference>
<dbReference type="EMBL" id="JBEWLZ010000008">
    <property type="protein sequence ID" value="MET1490948.1"/>
    <property type="molecule type" value="Genomic_DNA"/>
</dbReference>
<protein>
    <submittedName>
        <fullName evidence="4">EAL domain-containing protein</fullName>
    </submittedName>
</protein>
<dbReference type="SUPFAM" id="SSF55785">
    <property type="entry name" value="PYP-like sensor domain (PAS domain)"/>
    <property type="match status" value="1"/>
</dbReference>
<dbReference type="SMART" id="SM00091">
    <property type="entry name" value="PAS"/>
    <property type="match status" value="1"/>
</dbReference>
<dbReference type="InterPro" id="IPR000160">
    <property type="entry name" value="GGDEF_dom"/>
</dbReference>
<dbReference type="InterPro" id="IPR001633">
    <property type="entry name" value="EAL_dom"/>
</dbReference>
<dbReference type="Gene3D" id="3.30.70.270">
    <property type="match status" value="1"/>
</dbReference>
<keyword evidence="5" id="KW-1185">Reference proteome</keyword>
<dbReference type="Gene3D" id="3.30.450.20">
    <property type="entry name" value="PAS domain"/>
    <property type="match status" value="1"/>
</dbReference>
<dbReference type="SMART" id="SM00267">
    <property type="entry name" value="GGDEF"/>
    <property type="match status" value="1"/>
</dbReference>
<dbReference type="Pfam" id="PF00563">
    <property type="entry name" value="EAL"/>
    <property type="match status" value="1"/>
</dbReference>
<dbReference type="Pfam" id="PF13426">
    <property type="entry name" value="PAS_9"/>
    <property type="match status" value="1"/>
</dbReference>
<dbReference type="Pfam" id="PF01590">
    <property type="entry name" value="GAF"/>
    <property type="match status" value="2"/>
</dbReference>
<dbReference type="CDD" id="cd00130">
    <property type="entry name" value="PAS"/>
    <property type="match status" value="1"/>
</dbReference>
<evidence type="ECO:0000313" key="5">
    <source>
        <dbReference type="Proteomes" id="UP001548590"/>
    </source>
</evidence>
<dbReference type="InterPro" id="IPR052155">
    <property type="entry name" value="Biofilm_reg_signaling"/>
</dbReference>
<name>A0ABV2CSQ2_9RHOO</name>
<dbReference type="PROSITE" id="PS50887">
    <property type="entry name" value="GGDEF"/>
    <property type="match status" value="1"/>
</dbReference>
<feature type="domain" description="GGDEF" evidence="3">
    <location>
        <begin position="520"/>
        <end position="653"/>
    </location>
</feature>
<feature type="domain" description="PAC" evidence="1">
    <location>
        <begin position="259"/>
        <end position="309"/>
    </location>
</feature>
<dbReference type="InterPro" id="IPR035965">
    <property type="entry name" value="PAS-like_dom_sf"/>
</dbReference>
<reference evidence="4 5" key="1">
    <citation type="submission" date="2024-07" db="EMBL/GenBank/DDBJ databases">
        <title>Uliginosibacterium paludis KCTC:42655.</title>
        <authorList>
            <person name="Kim M.K."/>
        </authorList>
    </citation>
    <scope>NUCLEOTIDE SEQUENCE [LARGE SCALE GENOMIC DNA]</scope>
    <source>
        <strain evidence="4 5">KCTC 42655</strain>
    </source>
</reference>
<dbReference type="InterPro" id="IPR029016">
    <property type="entry name" value="GAF-like_dom_sf"/>
</dbReference>
<dbReference type="PROSITE" id="PS50883">
    <property type="entry name" value="EAL"/>
    <property type="match status" value="1"/>
</dbReference>
<comment type="caution">
    <text evidence="4">The sequence shown here is derived from an EMBL/GenBank/DDBJ whole genome shotgun (WGS) entry which is preliminary data.</text>
</comment>
<organism evidence="4 5">
    <name type="scientific">Uliginosibacterium paludis</name>
    <dbReference type="NCBI Taxonomy" id="1615952"/>
    <lineage>
        <taxon>Bacteria</taxon>
        <taxon>Pseudomonadati</taxon>
        <taxon>Pseudomonadota</taxon>
        <taxon>Betaproteobacteria</taxon>
        <taxon>Rhodocyclales</taxon>
        <taxon>Zoogloeaceae</taxon>
        <taxon>Uliginosibacterium</taxon>
    </lineage>
</organism>
<evidence type="ECO:0000259" key="1">
    <source>
        <dbReference type="PROSITE" id="PS50113"/>
    </source>
</evidence>
<accession>A0ABV2CSQ2</accession>
<dbReference type="NCBIfam" id="TIGR00254">
    <property type="entry name" value="GGDEF"/>
    <property type="match status" value="1"/>
</dbReference>
<dbReference type="PROSITE" id="PS50113">
    <property type="entry name" value="PAC"/>
    <property type="match status" value="1"/>
</dbReference>
<feature type="domain" description="EAL" evidence="2">
    <location>
        <begin position="662"/>
        <end position="915"/>
    </location>
</feature>
<dbReference type="SMART" id="SM00052">
    <property type="entry name" value="EAL"/>
    <property type="match status" value="1"/>
</dbReference>
<dbReference type="InterPro" id="IPR029787">
    <property type="entry name" value="Nucleotide_cyclase"/>
</dbReference>
<dbReference type="InterPro" id="IPR000014">
    <property type="entry name" value="PAS"/>
</dbReference>
<evidence type="ECO:0000313" key="4">
    <source>
        <dbReference type="EMBL" id="MET1490948.1"/>
    </source>
</evidence>
<sequence>MQPAADQFDKLSNRLQAAFIRLAKDEHLWNGDLYSALRNATTTLAEVLEVARVSVWRLNDDRSQFVCQLLFRADTLGFESGARLASASCPRFFSALDEDRLVEVPDTASDPRLGELYELSLRTLGIRASLSAALHEAGKLAGVLCIEHSGSPRLWSREEQQFAVSVADLLSQLQVFHTLKDRERSYRSIFDAAGDAILTLVDGVITDCNPQAQRLFGRSRIQLIGMDPGALSPELQSDGARSIEHGNEYLQAAIDIAPQSYEWTYLRADGSRFEAEVSLSAIWLAGNCQVTAILRDITERHLAEQIRQTSSELLKQRNLALQVVIDLASKLHRSTDRQAIAEETLRVLQLLLRTPQSVFHLVSDDLSSFEIIATTGYAPDQVDARRSLNLRNSLSGIAIEEGRILPCPNVADDPRISPEIREMLIADGVRSLTVMPLIYQDKALGVISLLFRDAGSEFSDSELDILRAVSQTVSLALANAYNVQELEFQATHDSLTGLPNRTQLHRDATESLRWIAGSSRQLALLLLDLDRFKEVNDTLGHRTGDQLLKLVAARLQNSLDGRNAMLARLGGDEFAVLLRTVNSAEQAIETARGLVEALRQPIEVEGIFIELGGSIGVAVYPQHGGTSHALLRCADVAMYAAKSNASSVSLYDNSHDAHNPRRLAMITELGAAIRSEQLVLHFQPRFQLQEGRWCSTEALVRWQHPRLGFIPPGEFVQFAETSELIRPLTLWVARQAARQLAEWQHAGLEISTSINLSTRNLLDITLPDALAELVQEFGLRPGSLELEITETALMTDPDRAMQVVARLAELGMRMSIDDFGTGYSSLAYLKRLPLHSLKIDRSFVRDMLQDDQDAIIVRSTIGLAHSLGLQVVAEGVEDLSTLNRLREFGCDEAQGYILSKPQPAERACLIMQTPPDIPPSGALQRD</sequence>
<dbReference type="InterPro" id="IPR043128">
    <property type="entry name" value="Rev_trsase/Diguanyl_cyclase"/>
</dbReference>
<dbReference type="PANTHER" id="PTHR44757">
    <property type="entry name" value="DIGUANYLATE CYCLASE DGCP"/>
    <property type="match status" value="1"/>
</dbReference>
<dbReference type="SUPFAM" id="SSF55781">
    <property type="entry name" value="GAF domain-like"/>
    <property type="match status" value="2"/>
</dbReference>
<dbReference type="NCBIfam" id="TIGR00229">
    <property type="entry name" value="sensory_box"/>
    <property type="match status" value="1"/>
</dbReference>
<dbReference type="CDD" id="cd01949">
    <property type="entry name" value="GGDEF"/>
    <property type="match status" value="1"/>
</dbReference>